<evidence type="ECO:0000313" key="1">
    <source>
        <dbReference type="EMBL" id="GIZ04684.1"/>
    </source>
</evidence>
<name>A0AAV4YCM9_CAEEX</name>
<dbReference type="AlphaFoldDB" id="A0AAV4YCM9"/>
<organism evidence="1 2">
    <name type="scientific">Caerostris extrusa</name>
    <name type="common">Bark spider</name>
    <name type="synonym">Caerostris bankana</name>
    <dbReference type="NCBI Taxonomy" id="172846"/>
    <lineage>
        <taxon>Eukaryota</taxon>
        <taxon>Metazoa</taxon>
        <taxon>Ecdysozoa</taxon>
        <taxon>Arthropoda</taxon>
        <taxon>Chelicerata</taxon>
        <taxon>Arachnida</taxon>
        <taxon>Araneae</taxon>
        <taxon>Araneomorphae</taxon>
        <taxon>Entelegynae</taxon>
        <taxon>Araneoidea</taxon>
        <taxon>Araneidae</taxon>
        <taxon>Caerostris</taxon>
    </lineage>
</organism>
<evidence type="ECO:0000313" key="2">
    <source>
        <dbReference type="Proteomes" id="UP001054945"/>
    </source>
</evidence>
<dbReference type="Proteomes" id="UP001054945">
    <property type="component" value="Unassembled WGS sequence"/>
</dbReference>
<dbReference type="EMBL" id="BPLR01019123">
    <property type="protein sequence ID" value="GIZ04684.1"/>
    <property type="molecule type" value="Genomic_DNA"/>
</dbReference>
<gene>
    <name evidence="1" type="ORF">CEXT_9571</name>
</gene>
<evidence type="ECO:0008006" key="3">
    <source>
        <dbReference type="Google" id="ProtNLM"/>
    </source>
</evidence>
<keyword evidence="2" id="KW-1185">Reference proteome</keyword>
<protein>
    <recommendedName>
        <fullName evidence="3">Ribosomal protein S14</fullName>
    </recommendedName>
</protein>
<accession>A0AAV4YCM9</accession>
<reference evidence="1 2" key="1">
    <citation type="submission" date="2021-06" db="EMBL/GenBank/DDBJ databases">
        <title>Caerostris extrusa draft genome.</title>
        <authorList>
            <person name="Kono N."/>
            <person name="Arakawa K."/>
        </authorList>
    </citation>
    <scope>NUCLEOTIDE SEQUENCE [LARGE SCALE GENOMIC DNA]</scope>
</reference>
<sequence>MRSVFKSGPKRKWVVWWKPRTISAQSTRPCEIELRGALVVFLIMKPIFQPGSKGRTLLSRTKILRKGSCRLCLDVAQDFGFKALVFPFRNECHRMI</sequence>
<proteinExistence type="predicted"/>
<comment type="caution">
    <text evidence="1">The sequence shown here is derived from an EMBL/GenBank/DDBJ whole genome shotgun (WGS) entry which is preliminary data.</text>
</comment>